<feature type="region of interest" description="Disordered" evidence="1">
    <location>
        <begin position="206"/>
        <end position="229"/>
    </location>
</feature>
<reference evidence="2" key="1">
    <citation type="submission" date="2021-01" db="EMBL/GenBank/DDBJ databases">
        <authorList>
            <person name="Corre E."/>
            <person name="Pelletier E."/>
            <person name="Niang G."/>
            <person name="Scheremetjew M."/>
            <person name="Finn R."/>
            <person name="Kale V."/>
            <person name="Holt S."/>
            <person name="Cochrane G."/>
            <person name="Meng A."/>
            <person name="Brown T."/>
            <person name="Cohen L."/>
        </authorList>
    </citation>
    <scope>NUCLEOTIDE SEQUENCE</scope>
    <source>
        <strain evidence="2">Pbaha01</strain>
    </source>
</reference>
<proteinExistence type="predicted"/>
<feature type="compositionally biased region" description="Basic and acidic residues" evidence="1">
    <location>
        <begin position="349"/>
        <end position="359"/>
    </location>
</feature>
<evidence type="ECO:0000256" key="1">
    <source>
        <dbReference type="SAM" id="MobiDB-lite"/>
    </source>
</evidence>
<feature type="region of interest" description="Disordered" evidence="1">
    <location>
        <begin position="340"/>
        <end position="362"/>
    </location>
</feature>
<dbReference type="EMBL" id="HBEG01011824">
    <property type="protein sequence ID" value="CAD8351711.1"/>
    <property type="molecule type" value="Transcribed_RNA"/>
</dbReference>
<evidence type="ECO:0000313" key="2">
    <source>
        <dbReference type="EMBL" id="CAD8351711.1"/>
    </source>
</evidence>
<dbReference type="AlphaFoldDB" id="A0A7S0A327"/>
<accession>A0A7S0A327</accession>
<name>A0A7S0A327_9DINO</name>
<gene>
    <name evidence="2" type="ORF">PBAH0796_LOCUS7078</name>
</gene>
<protein>
    <submittedName>
        <fullName evidence="2">Uncharacterized protein</fullName>
    </submittedName>
</protein>
<sequence>MAAQAMVGQAAPAEVEAFFDGLPQARLTPHETALRQALMDFVQARWPKPFPLSEWIDRRVGGELEIRRNEAGQEELFLRGAGQPPPSAGGATTRMDRDTFFSSLDPSAFAPEEDALRDSVFEFLARWKSRELATLTDLSNDAGVRRQTAAFLPPDVPLKEWVEQRIGGEVEFKPDARGQEIVHLTPSARPFVTAKYEQIAATAVPAGKGHGGFRQQPGRQTMPPPAQTAQLPNAPSRDAFFLGLPPSELTPGELALRSALLEYLDVWPRVCVQFGKPAGSCPLLSDLGQDPHVQRCRNNFLPPNIALKDWIDRRIGGEIELRKDDKGQFELWLRGAAPPKVKRGPSRARGREDAERRVNSMESAEDFISKLPSDAHTDAEADLRQAILDYLEDKVSPVQLSEACKDRRVSQCRSALLPPEVPLRIWIDRRIGGEVETMKDDLGRYVLQMRGGSKVEADVGPEKEQFFANLPPDGFTPDEEQLREAILDLLNTWKAKEPPTLSHAGGDPRVKKFRVKVLPKGVPVTLRDWIDRRIGGEVEMFESPTGQLHFGLRGQVNQASQARKRGAGPGADGQAPWKKGGDGRGGAPQDRSGSWN</sequence>
<organism evidence="2">
    <name type="scientific">Pyrodinium bahamense</name>
    <dbReference type="NCBI Taxonomy" id="73915"/>
    <lineage>
        <taxon>Eukaryota</taxon>
        <taxon>Sar</taxon>
        <taxon>Alveolata</taxon>
        <taxon>Dinophyceae</taxon>
        <taxon>Gonyaulacales</taxon>
        <taxon>Pyrocystaceae</taxon>
        <taxon>Pyrodinium</taxon>
    </lineage>
</organism>
<feature type="region of interest" description="Disordered" evidence="1">
    <location>
        <begin position="555"/>
        <end position="596"/>
    </location>
</feature>